<organism evidence="1 2">
    <name type="scientific">Pandoraea cepalis</name>
    <dbReference type="NCBI Taxonomy" id="2508294"/>
    <lineage>
        <taxon>Bacteria</taxon>
        <taxon>Pseudomonadati</taxon>
        <taxon>Pseudomonadota</taxon>
        <taxon>Betaproteobacteria</taxon>
        <taxon>Burkholderiales</taxon>
        <taxon>Burkholderiaceae</taxon>
        <taxon>Pandoraea</taxon>
    </lineage>
</organism>
<evidence type="ECO:0000313" key="2">
    <source>
        <dbReference type="Proteomes" id="UP000396788"/>
    </source>
</evidence>
<name>A0A5E4S3P8_9BURK</name>
<keyword evidence="1" id="KW-0472">Membrane</keyword>
<keyword evidence="1" id="KW-0812">Transmembrane</keyword>
<protein>
    <submittedName>
        <fullName evidence="1">Transmembrane protein</fullName>
    </submittedName>
</protein>
<dbReference type="Proteomes" id="UP000396788">
    <property type="component" value="Unassembled WGS sequence"/>
</dbReference>
<sequence>MFFVSQHMADNGNLLLFGLLLLSMNRVVRVYVLLAATMVLAACSPRYDWREVHDKDGAYAATYPAKPTQDAREVKFASGLLPMRMQAARVDAALFAVGVVTLPKDDATLRQAVLAELQHGLLANVNDGAAAPVQVMVRQAGDAPAIPGLGVSAQGKASDKTERYVAARFVGRGNHVYQVVVLATKAPAKDQVDQFLDSFTLE</sequence>
<dbReference type="EMBL" id="CABPRY010000001">
    <property type="protein sequence ID" value="VVD70025.1"/>
    <property type="molecule type" value="Genomic_DNA"/>
</dbReference>
<evidence type="ECO:0000313" key="1">
    <source>
        <dbReference type="EMBL" id="VVD70025.1"/>
    </source>
</evidence>
<proteinExistence type="predicted"/>
<dbReference type="AlphaFoldDB" id="A0A5E4S3P8"/>
<accession>A0A5E4S3P8</accession>
<reference evidence="1 2" key="1">
    <citation type="submission" date="2019-08" db="EMBL/GenBank/DDBJ databases">
        <authorList>
            <person name="Peeters C."/>
        </authorList>
    </citation>
    <scope>NUCLEOTIDE SEQUENCE [LARGE SCALE GENOMIC DNA]</scope>
    <source>
        <strain evidence="1 2">LMG 31107</strain>
    </source>
</reference>
<gene>
    <name evidence="1" type="ORF">PCE31107_00559</name>
</gene>